<comment type="caution">
    <text evidence="1">The sequence shown here is derived from an EMBL/GenBank/DDBJ whole genome shotgun (WGS) entry which is preliminary data.</text>
</comment>
<gene>
    <name evidence="1" type="ORF">V1525DRAFT_392717</name>
</gene>
<sequence length="1019" mass="112399">MMFKSCKGRLAAFLLIFVQLSVVQAKRSGTQNLTSVPVSNFLDAMYNGGPLGSAAADNCFNCLLPAYNCLQYADCRPYDGHCECPPGFGGDDCSAPVCGSLAGGRDRMPRTGHSCECDDGWEGLNCNVCTNDDACNAFMPDGTGGACYKGGMAVKQNHQICNVTNRKILDILEGKLPEVTFSCNATSDSCNFQFWIDEVESFYCGLSNCEFSTESTDATNKTLYECKDIECACVPDRMLCGEAGSIDITDFLDEAIKGPGSFSCDSARKSCEFSEPAMDDLIQSVFGDKSITLNCNSGECMHYSELPGYEIPKKTVNMKVLVAGIIAMVIFIILVSIALFYLVRKMQDLANSASLPSEDESYKLMASHTPATLLFRDVTYAVNDKKILHGVQGIVRPGEIMAIMGASGAGKTSLLDILAHKNKGGVIGGDILVNGFKVSENQFKSITGFVDQEDALMPTLTVYETILNSALLRLPKTMSRNAKRLRVFETMNELGIMGIKDQFIGWEGHRGISGGEKRRVAIACELVTSPSILFLDEPTSGLDSFNACNVVECLQSLARNYKRTVIFTIHQPRSNIVALFDRLILLSRGQLVYSGLHDSCQEYFASVGYECPSGFNLADFLIDLTMKASQTFHPSNGSYNHSVNNEETDLNSTAETTNEEGELIRLETRSPSDISPMIEENGNHTQDTPIQEEPESDLDDLVQKHKESRISEEINKEIQESVDIASTHSERLPAFLYGGQKIGVLEQFVILSARTFKNLYRDPMLLLTHYIMALVLAVLCGYLYYNISNDISGFQNRLGLFFFLLALFGFSTLTSLQVFASERQIFVRERANGFYVPISYFASKVVFDIIPLRVLPPLMLGLIIYPLVGLNFENHGMIKFLLSLTLFNLASAAICLCIGVMVKDTGVASLIGSLVMLFSLLFAGLFLNRDSMPKSALWIQYLSIFHYAFEAMAVNEVRYLTLVEYKFGLSIEVPGATILSTFGFNTTAYRSDMIGLVAFFALFIMLAYIGMHYILVEKR</sequence>
<keyword evidence="2" id="KW-1185">Reference proteome</keyword>
<evidence type="ECO:0000313" key="2">
    <source>
        <dbReference type="Proteomes" id="UP001433508"/>
    </source>
</evidence>
<name>A0ACC3TBF6_LIPKO</name>
<organism evidence="1 2">
    <name type="scientific">Lipomyces kononenkoae</name>
    <name type="common">Yeast</name>
    <dbReference type="NCBI Taxonomy" id="34357"/>
    <lineage>
        <taxon>Eukaryota</taxon>
        <taxon>Fungi</taxon>
        <taxon>Dikarya</taxon>
        <taxon>Ascomycota</taxon>
        <taxon>Saccharomycotina</taxon>
        <taxon>Lipomycetes</taxon>
        <taxon>Lipomycetales</taxon>
        <taxon>Lipomycetaceae</taxon>
        <taxon>Lipomyces</taxon>
    </lineage>
</organism>
<proteinExistence type="predicted"/>
<protein>
    <submittedName>
        <fullName evidence="1">Uncharacterized protein</fullName>
    </submittedName>
</protein>
<dbReference type="Proteomes" id="UP001433508">
    <property type="component" value="Unassembled WGS sequence"/>
</dbReference>
<dbReference type="EMBL" id="MU971335">
    <property type="protein sequence ID" value="KAK9241302.1"/>
    <property type="molecule type" value="Genomic_DNA"/>
</dbReference>
<reference evidence="2" key="1">
    <citation type="journal article" date="2024" name="Front. Bioeng. Biotechnol.">
        <title>Genome-scale model development and genomic sequencing of the oleaginous clade Lipomyces.</title>
        <authorList>
            <person name="Czajka J.J."/>
            <person name="Han Y."/>
            <person name="Kim J."/>
            <person name="Mondo S.J."/>
            <person name="Hofstad B.A."/>
            <person name="Robles A."/>
            <person name="Haridas S."/>
            <person name="Riley R."/>
            <person name="LaButti K."/>
            <person name="Pangilinan J."/>
            <person name="Andreopoulos W."/>
            <person name="Lipzen A."/>
            <person name="Yan J."/>
            <person name="Wang M."/>
            <person name="Ng V."/>
            <person name="Grigoriev I.V."/>
            <person name="Spatafora J.W."/>
            <person name="Magnuson J.K."/>
            <person name="Baker S.E."/>
            <person name="Pomraning K.R."/>
        </authorList>
    </citation>
    <scope>NUCLEOTIDE SEQUENCE [LARGE SCALE GENOMIC DNA]</scope>
    <source>
        <strain evidence="2">CBS 7786</strain>
    </source>
</reference>
<accession>A0ACC3TBF6</accession>
<evidence type="ECO:0000313" key="1">
    <source>
        <dbReference type="EMBL" id="KAK9241302.1"/>
    </source>
</evidence>